<dbReference type="Proteomes" id="UP000663828">
    <property type="component" value="Unassembled WGS sequence"/>
</dbReference>
<dbReference type="PANTHER" id="PTHR43648">
    <property type="entry name" value="ELECTRON TRANSFER FLAVOPROTEIN BETA SUBUNIT LYSINE METHYLTRANSFERASE"/>
    <property type="match status" value="1"/>
</dbReference>
<accession>A0A815V4E4</accession>
<keyword evidence="1" id="KW-0489">Methyltransferase</keyword>
<evidence type="ECO:0000256" key="2">
    <source>
        <dbReference type="ARBA" id="ARBA00022679"/>
    </source>
</evidence>
<comment type="similarity">
    <text evidence="3">Belongs to the methyltransferase superfamily. ETFBKMT family.</text>
</comment>
<dbReference type="PANTHER" id="PTHR43648:SF1">
    <property type="entry name" value="ELECTRON TRANSFER FLAVOPROTEIN BETA SUBUNIT LYSINE METHYLTRANSFERASE"/>
    <property type="match status" value="1"/>
</dbReference>
<evidence type="ECO:0000256" key="5">
    <source>
        <dbReference type="ARBA" id="ARBA00042266"/>
    </source>
</evidence>
<reference evidence="6" key="1">
    <citation type="submission" date="2021-02" db="EMBL/GenBank/DDBJ databases">
        <authorList>
            <person name="Nowell W R."/>
        </authorList>
    </citation>
    <scope>NUCLEOTIDE SEQUENCE</scope>
</reference>
<keyword evidence="2" id="KW-0808">Transferase</keyword>
<evidence type="ECO:0000313" key="7">
    <source>
        <dbReference type="Proteomes" id="UP000663828"/>
    </source>
</evidence>
<evidence type="ECO:0000256" key="1">
    <source>
        <dbReference type="ARBA" id="ARBA00022603"/>
    </source>
</evidence>
<sequence length="230" mass="26238">MQRRTCEYIFQHLLPPVRRACLLVPELTLSILTSSNPLWNIPYQEAMDKMDRTDPWWAFLWPGSQALSRYVLDNRSLIQGRRILDLGSGCGASAIASKMAGAMHVIANDIDQDALAATCHNARLNNVTIDEYLSDNLIEKPSIILDKHTVDLLIIGDMCYDHQLSQQIVNLIKTARRYHLRILLADPGRYSFKKVVLDQLKGIITCACEYPIIDRDYTESDFDTIQIWTT</sequence>
<dbReference type="SUPFAM" id="SSF53335">
    <property type="entry name" value="S-adenosyl-L-methionine-dependent methyltransferases"/>
    <property type="match status" value="1"/>
</dbReference>
<dbReference type="GO" id="GO:0005759">
    <property type="term" value="C:mitochondrial matrix"/>
    <property type="evidence" value="ECO:0007669"/>
    <property type="project" value="TreeGrafter"/>
</dbReference>
<keyword evidence="7" id="KW-1185">Reference proteome</keyword>
<dbReference type="GO" id="GO:0016279">
    <property type="term" value="F:protein-lysine N-methyltransferase activity"/>
    <property type="evidence" value="ECO:0007669"/>
    <property type="project" value="TreeGrafter"/>
</dbReference>
<dbReference type="InterPro" id="IPR050078">
    <property type="entry name" value="Ribosomal_L11_MeTrfase_PrmA"/>
</dbReference>
<gene>
    <name evidence="6" type="ORF">XAT740_LOCUS41373</name>
</gene>
<organism evidence="6 7">
    <name type="scientific">Adineta ricciae</name>
    <name type="common">Rotifer</name>
    <dbReference type="NCBI Taxonomy" id="249248"/>
    <lineage>
        <taxon>Eukaryota</taxon>
        <taxon>Metazoa</taxon>
        <taxon>Spiralia</taxon>
        <taxon>Gnathifera</taxon>
        <taxon>Rotifera</taxon>
        <taxon>Eurotatoria</taxon>
        <taxon>Bdelloidea</taxon>
        <taxon>Adinetida</taxon>
        <taxon>Adinetidae</taxon>
        <taxon>Adineta</taxon>
    </lineage>
</organism>
<dbReference type="Pfam" id="PF06325">
    <property type="entry name" value="PrmA"/>
    <property type="match status" value="1"/>
</dbReference>
<dbReference type="AlphaFoldDB" id="A0A815V4E4"/>
<evidence type="ECO:0000256" key="4">
    <source>
        <dbReference type="ARBA" id="ARBA00041867"/>
    </source>
</evidence>
<comment type="caution">
    <text evidence="6">The sequence shown here is derived from an EMBL/GenBank/DDBJ whole genome shotgun (WGS) entry which is preliminary data.</text>
</comment>
<evidence type="ECO:0000313" key="6">
    <source>
        <dbReference type="EMBL" id="CAF1529742.1"/>
    </source>
</evidence>
<protein>
    <recommendedName>
        <fullName evidence="5">ETFB lysine methyltransferase</fullName>
    </recommendedName>
    <alternativeName>
        <fullName evidence="4">Protein N-lysine methyltransferase METTL20</fullName>
    </alternativeName>
</protein>
<proteinExistence type="inferred from homology"/>
<dbReference type="GO" id="GO:0032259">
    <property type="term" value="P:methylation"/>
    <property type="evidence" value="ECO:0007669"/>
    <property type="project" value="UniProtKB-KW"/>
</dbReference>
<dbReference type="EMBL" id="CAJNOR010004831">
    <property type="protein sequence ID" value="CAF1529742.1"/>
    <property type="molecule type" value="Genomic_DNA"/>
</dbReference>
<dbReference type="InterPro" id="IPR029063">
    <property type="entry name" value="SAM-dependent_MTases_sf"/>
</dbReference>
<evidence type="ECO:0000256" key="3">
    <source>
        <dbReference type="ARBA" id="ARBA00037932"/>
    </source>
</evidence>
<dbReference type="CDD" id="cd02440">
    <property type="entry name" value="AdoMet_MTases"/>
    <property type="match status" value="1"/>
</dbReference>
<dbReference type="Gene3D" id="3.40.50.150">
    <property type="entry name" value="Vaccinia Virus protein VP39"/>
    <property type="match status" value="1"/>
</dbReference>
<name>A0A815V4E4_ADIRI</name>